<evidence type="ECO:0000313" key="1">
    <source>
        <dbReference type="EMBL" id="WNY25526.1"/>
    </source>
</evidence>
<organism evidence="1 2">
    <name type="scientific">Methanolapillus millepedarum</name>
    <dbReference type="NCBI Taxonomy" id="3028296"/>
    <lineage>
        <taxon>Archaea</taxon>
        <taxon>Methanobacteriati</taxon>
        <taxon>Methanobacteriota</taxon>
        <taxon>Stenosarchaea group</taxon>
        <taxon>Methanomicrobia</taxon>
        <taxon>Methanosarcinales</taxon>
        <taxon>Methanosarcinaceae</taxon>
        <taxon>Methanolapillus</taxon>
    </lineage>
</organism>
<keyword evidence="2" id="KW-1185">Reference proteome</keyword>
<evidence type="ECO:0000313" key="2">
    <source>
        <dbReference type="Proteomes" id="UP001303587"/>
    </source>
</evidence>
<dbReference type="EMBL" id="CP131060">
    <property type="protein sequence ID" value="WNY25526.1"/>
    <property type="molecule type" value="Genomic_DNA"/>
</dbReference>
<protein>
    <submittedName>
        <fullName evidence="1">Uncharacterized protein</fullName>
    </submittedName>
</protein>
<proteinExistence type="predicted"/>
<sequence>MHPPKEFLENNSDLIIYATIQEIQPATWSTADGKMPSDLYHTKMTIGNETETATYEMIKSDSYDIYTDVIFIVDDWAKGNSSNEIKVRFVGGQVGNVVRDDIGFPDPRNLKVGERYLLYLTYYSDAYELRYPNGMETITVKNNP</sequence>
<dbReference type="AlphaFoldDB" id="A0AA96V4D8"/>
<name>A0AA96V4D8_9EURY</name>
<dbReference type="Proteomes" id="UP001303587">
    <property type="component" value="Chromosome"/>
</dbReference>
<reference evidence="1 2" key="1">
    <citation type="submission" date="2023-07" db="EMBL/GenBank/DDBJ databases">
        <title>Closed genoem sequence of Methanosarcinaceae archaeon Ac7.</title>
        <authorList>
            <person name="Poehlein A."/>
            <person name="Protasov E."/>
            <person name="Platt K."/>
            <person name="Reeh H."/>
            <person name="Daniel R."/>
            <person name="Brune A."/>
        </authorList>
    </citation>
    <scope>NUCLEOTIDE SEQUENCE [LARGE SCALE GENOMIC DNA]</scope>
    <source>
        <strain evidence="1 2">Ac7</strain>
    </source>
</reference>
<accession>A0AA96V4D8</accession>
<gene>
    <name evidence="1" type="ORF">MsAc7_10780</name>
</gene>